<evidence type="ECO:0000259" key="1">
    <source>
        <dbReference type="Pfam" id="PF09924"/>
    </source>
</evidence>
<protein>
    <recommendedName>
        <fullName evidence="1">Phosphatidylglycerol lysyltransferase C-terminal domain-containing protein</fullName>
    </recommendedName>
</protein>
<dbReference type="PANTHER" id="PTHR41373:SF1">
    <property type="entry name" value="PHOSPHATIDYLGLYCEROL LYSYLTRANSFERASE C-TERMINAL DOMAIN-CONTAINING PROTEIN"/>
    <property type="match status" value="1"/>
</dbReference>
<dbReference type="EMBL" id="SLZV01000006">
    <property type="protein sequence ID" value="TCS68922.1"/>
    <property type="molecule type" value="Genomic_DNA"/>
</dbReference>
<comment type="caution">
    <text evidence="3">The sequence shown here is derived from an EMBL/GenBank/DDBJ whole genome shotgun (WGS) entry which is preliminary data.</text>
</comment>
<dbReference type="InterPro" id="IPR016181">
    <property type="entry name" value="Acyl_CoA_acyltransferase"/>
</dbReference>
<gene>
    <name evidence="3" type="ORF">EDD74_106126</name>
    <name evidence="2" type="ORF">FAEUMB_08790</name>
</gene>
<dbReference type="PANTHER" id="PTHR41373">
    <property type="entry name" value="DUF2156 DOMAIN-CONTAINING PROTEIN"/>
    <property type="match status" value="1"/>
</dbReference>
<feature type="domain" description="Phosphatidylglycerol lysyltransferase C-terminal" evidence="1">
    <location>
        <begin position="22"/>
        <end position="288"/>
    </location>
</feature>
<dbReference type="InterPro" id="IPR024320">
    <property type="entry name" value="LPG_synthase_C"/>
</dbReference>
<dbReference type="AlphaFoldDB" id="A0A4V2UQ99"/>
<dbReference type="RefSeq" id="WP_116441267.1">
    <property type="nucleotide sequence ID" value="NZ_BHEO01000002.1"/>
</dbReference>
<dbReference type="Pfam" id="PF09924">
    <property type="entry name" value="LPG_synthase_C"/>
    <property type="match status" value="1"/>
</dbReference>
<dbReference type="InterPro" id="IPR016732">
    <property type="entry name" value="UCP018688"/>
</dbReference>
<dbReference type="SUPFAM" id="SSF55729">
    <property type="entry name" value="Acyl-CoA N-acyltransferases (Nat)"/>
    <property type="match status" value="2"/>
</dbReference>
<reference evidence="2 5" key="1">
    <citation type="journal article" date="2018" name="Int. J. Syst. Evol. Microbiol.">
        <title>Draft Genome Sequence of Faecalimonas umbilicata JCM 30896T, an Acetate-Producing Bacterium Isolated from Human Feces.</title>
        <authorList>
            <person name="Sakamoto M."/>
            <person name="Ikeyama N."/>
            <person name="Yuki M."/>
            <person name="Ohkuma M."/>
        </authorList>
    </citation>
    <scope>NUCLEOTIDE SEQUENCE [LARGE SCALE GENOMIC DNA]</scope>
    <source>
        <strain evidence="2 5">EGH7</strain>
    </source>
</reference>
<organism evidence="3 4">
    <name type="scientific">Faecalimonas umbilicata</name>
    <dbReference type="NCBI Taxonomy" id="1912855"/>
    <lineage>
        <taxon>Bacteria</taxon>
        <taxon>Bacillati</taxon>
        <taxon>Bacillota</taxon>
        <taxon>Clostridia</taxon>
        <taxon>Lachnospirales</taxon>
        <taxon>Lachnospiraceae</taxon>
        <taxon>Faecalimonas</taxon>
    </lineage>
</organism>
<dbReference type="Proteomes" id="UP000294613">
    <property type="component" value="Unassembled WGS sequence"/>
</dbReference>
<evidence type="ECO:0000313" key="2">
    <source>
        <dbReference type="EMBL" id="GBU04338.1"/>
    </source>
</evidence>
<keyword evidence="5" id="KW-1185">Reference proteome</keyword>
<name>A0A4V2UQ99_9FIRM</name>
<proteinExistence type="predicted"/>
<evidence type="ECO:0000313" key="4">
    <source>
        <dbReference type="Proteomes" id="UP000294613"/>
    </source>
</evidence>
<dbReference type="EMBL" id="BHEO01000002">
    <property type="protein sequence ID" value="GBU04338.1"/>
    <property type="molecule type" value="Genomic_DNA"/>
</dbReference>
<dbReference type="Gene3D" id="3.40.630.30">
    <property type="match status" value="1"/>
</dbReference>
<evidence type="ECO:0000313" key="5">
    <source>
        <dbReference type="Proteomes" id="UP000702954"/>
    </source>
</evidence>
<evidence type="ECO:0000313" key="3">
    <source>
        <dbReference type="EMBL" id="TCS68922.1"/>
    </source>
</evidence>
<dbReference type="PIRSF" id="PIRSF018688">
    <property type="entry name" value="UCP018688"/>
    <property type="match status" value="1"/>
</dbReference>
<dbReference type="Proteomes" id="UP000702954">
    <property type="component" value="Unassembled WGS sequence"/>
</dbReference>
<accession>A0A4V2UQ99</accession>
<reference evidence="3 4" key="2">
    <citation type="submission" date="2019-03" db="EMBL/GenBank/DDBJ databases">
        <title>Genomic Encyclopedia of Type Strains, Phase IV (KMG-IV): sequencing the most valuable type-strain genomes for metagenomic binning, comparative biology and taxonomic classification.</title>
        <authorList>
            <person name="Goeker M."/>
        </authorList>
    </citation>
    <scope>NUCLEOTIDE SEQUENCE [LARGE SCALE GENOMIC DNA]</scope>
    <source>
        <strain evidence="3 4">DSM 103426</strain>
    </source>
</reference>
<sequence>MITIDFRRPTLEDKELLTSYFRKYPSRSCERTFVNVYLWAKFYQVGYAMVENTVVFRSEENGLSFAYPVGDPKDVKRTIEVLMEYSREQGYPFTMYCVTEENFAQLEEWYPGQFQIEYDRDSADYVYESEKLATLSGKKLHGKRNHINKFKQVNEDWSYEKITKENIEECFQMALQWRIENGCEADEEKNAEMCVTLNSLRLYEELELTGGLLRVNGKVVAFTLGEEVSDDTFVVHIEKAFAEIQGAYPMINQQFVEHECMKYKYINREEDTGAEGLRKAKLSYRPVFLVEKGTVTKREATV</sequence>